<keyword evidence="1" id="KW-0732">Signal</keyword>
<reference evidence="3" key="1">
    <citation type="submission" date="2022-11" db="UniProtKB">
        <authorList>
            <consortium name="WormBaseParasite"/>
        </authorList>
    </citation>
    <scope>IDENTIFICATION</scope>
</reference>
<accession>A0A914GR88</accession>
<feature type="chain" id="PRO_5037870389" evidence="1">
    <location>
        <begin position="21"/>
        <end position="66"/>
    </location>
</feature>
<proteinExistence type="predicted"/>
<organism evidence="2 3">
    <name type="scientific">Globodera rostochiensis</name>
    <name type="common">Golden nematode worm</name>
    <name type="synonym">Heterodera rostochiensis</name>
    <dbReference type="NCBI Taxonomy" id="31243"/>
    <lineage>
        <taxon>Eukaryota</taxon>
        <taxon>Metazoa</taxon>
        <taxon>Ecdysozoa</taxon>
        <taxon>Nematoda</taxon>
        <taxon>Chromadorea</taxon>
        <taxon>Rhabditida</taxon>
        <taxon>Tylenchina</taxon>
        <taxon>Tylenchomorpha</taxon>
        <taxon>Tylenchoidea</taxon>
        <taxon>Heteroderidae</taxon>
        <taxon>Heteroderinae</taxon>
        <taxon>Globodera</taxon>
    </lineage>
</organism>
<evidence type="ECO:0000256" key="1">
    <source>
        <dbReference type="SAM" id="SignalP"/>
    </source>
</evidence>
<dbReference type="AlphaFoldDB" id="A0A914GR88"/>
<protein>
    <submittedName>
        <fullName evidence="3">Uncharacterized protein</fullName>
    </submittedName>
</protein>
<evidence type="ECO:0000313" key="2">
    <source>
        <dbReference type="Proteomes" id="UP000887572"/>
    </source>
</evidence>
<dbReference type="WBParaSite" id="Gr19_v10_g10560.t1">
    <property type="protein sequence ID" value="Gr19_v10_g10560.t1"/>
    <property type="gene ID" value="Gr19_v10_g10560"/>
</dbReference>
<feature type="signal peptide" evidence="1">
    <location>
        <begin position="1"/>
        <end position="20"/>
    </location>
</feature>
<name>A0A914GR88_GLORO</name>
<sequence>MRPLMFLSILFAYKLRKACSTNRTSFTWVIVDSQSLLDEQWRKEYPGKAMADSGLKQVMLHGVGHG</sequence>
<evidence type="ECO:0000313" key="3">
    <source>
        <dbReference type="WBParaSite" id="Gr19_v10_g10560.t1"/>
    </source>
</evidence>
<keyword evidence="2" id="KW-1185">Reference proteome</keyword>
<dbReference type="Proteomes" id="UP000887572">
    <property type="component" value="Unplaced"/>
</dbReference>